<evidence type="ECO:0000313" key="2">
    <source>
        <dbReference type="EMBL" id="ABM35171.1"/>
    </source>
</evidence>
<dbReference type="EMBL" id="CP000512">
    <property type="protein sequence ID" value="ABM35171.1"/>
    <property type="molecule type" value="Genomic_DNA"/>
</dbReference>
<feature type="compositionally biased region" description="Low complexity" evidence="1">
    <location>
        <begin position="247"/>
        <end position="261"/>
    </location>
</feature>
<name>A1TW33_PARC0</name>
<dbReference type="AlphaFoldDB" id="A1TW33"/>
<protein>
    <submittedName>
        <fullName evidence="2">Uncharacterized protein</fullName>
    </submittedName>
</protein>
<sequence>MRNLRRCPRASVRHRHGALLVHAGHGAHVAALAADFGDVLGAAAQALVFGEAFLIDGIAGKGAFTHLELVQAGAAPQVGIGDHFGTGQRLLAVLRRHGCRAGPLFLRHGGRGGCGGACEGDGGDGDEMLAILGDESFLRQGGNNVQRAGLRSVWREVCAPSRLLLVRKRTDSCRSVSDRPVLHRVPRRGKTDGFALGHGGRPAPGDVRVCAKAHGFGQKMVETAVQPPFCAATGEGAFRPRDRRGARPAAAASRGNGPAQATACARPDGRASSPAGC</sequence>
<evidence type="ECO:0000256" key="1">
    <source>
        <dbReference type="SAM" id="MobiDB-lite"/>
    </source>
</evidence>
<feature type="region of interest" description="Disordered" evidence="1">
    <location>
        <begin position="233"/>
        <end position="277"/>
    </location>
</feature>
<proteinExistence type="predicted"/>
<gene>
    <name evidence="2" type="ordered locus">Aave_4636</name>
</gene>
<dbReference type="Proteomes" id="UP000002596">
    <property type="component" value="Chromosome"/>
</dbReference>
<accession>A1TW33</accession>
<dbReference type="HOGENOM" id="CLU_1003346_0_0_4"/>
<reference evidence="2 3" key="1">
    <citation type="submission" date="2006-12" db="EMBL/GenBank/DDBJ databases">
        <title>Complete sequence of Acidovorax avenae subsp. citrulli AAC00-1.</title>
        <authorList>
            <consortium name="US DOE Joint Genome Institute"/>
            <person name="Copeland A."/>
            <person name="Lucas S."/>
            <person name="Lapidus A."/>
            <person name="Barry K."/>
            <person name="Detter J.C."/>
            <person name="Glavina del Rio T."/>
            <person name="Dalin E."/>
            <person name="Tice H."/>
            <person name="Pitluck S."/>
            <person name="Kiss H."/>
            <person name="Brettin T."/>
            <person name="Bruce D."/>
            <person name="Han C."/>
            <person name="Tapia R."/>
            <person name="Gilna P."/>
            <person name="Schmutz J."/>
            <person name="Larimer F."/>
            <person name="Land M."/>
            <person name="Hauser L."/>
            <person name="Kyrpides N."/>
            <person name="Kim E."/>
            <person name="Stahl D."/>
            <person name="Richardson P."/>
        </authorList>
    </citation>
    <scope>NUCLEOTIDE SEQUENCE [LARGE SCALE GENOMIC DNA]</scope>
    <source>
        <strain evidence="2 3">AAC00-1</strain>
    </source>
</reference>
<evidence type="ECO:0000313" key="3">
    <source>
        <dbReference type="Proteomes" id="UP000002596"/>
    </source>
</evidence>
<organism evidence="2 3">
    <name type="scientific">Paracidovorax citrulli (strain AAC00-1)</name>
    <name type="common">Acidovorax citrulli</name>
    <dbReference type="NCBI Taxonomy" id="397945"/>
    <lineage>
        <taxon>Bacteria</taxon>
        <taxon>Pseudomonadati</taxon>
        <taxon>Pseudomonadota</taxon>
        <taxon>Betaproteobacteria</taxon>
        <taxon>Burkholderiales</taxon>
        <taxon>Comamonadaceae</taxon>
        <taxon>Paracidovorax</taxon>
    </lineage>
</organism>
<dbReference type="KEGG" id="aav:Aave_4636"/>